<dbReference type="InterPro" id="IPR018957">
    <property type="entry name" value="Znf_C3HC4_RING-type"/>
</dbReference>
<dbReference type="Pfam" id="PF00097">
    <property type="entry name" value="zf-C3HC4"/>
    <property type="match status" value="1"/>
</dbReference>
<organism evidence="12 13">
    <name type="scientific">Scyliorhinus torazame</name>
    <name type="common">Cloudy catshark</name>
    <name type="synonym">Catulus torazame</name>
    <dbReference type="NCBI Taxonomy" id="75743"/>
    <lineage>
        <taxon>Eukaryota</taxon>
        <taxon>Metazoa</taxon>
        <taxon>Chordata</taxon>
        <taxon>Craniata</taxon>
        <taxon>Vertebrata</taxon>
        <taxon>Chondrichthyes</taxon>
        <taxon>Elasmobranchii</taxon>
        <taxon>Galeomorphii</taxon>
        <taxon>Galeoidea</taxon>
        <taxon>Carcharhiniformes</taxon>
        <taxon>Scyliorhinidae</taxon>
        <taxon>Scyliorhinus</taxon>
    </lineage>
</organism>
<evidence type="ECO:0000256" key="3">
    <source>
        <dbReference type="ARBA" id="ARBA00022588"/>
    </source>
</evidence>
<dbReference type="SUPFAM" id="SSF57845">
    <property type="entry name" value="B-box zinc-binding domain"/>
    <property type="match status" value="1"/>
</dbReference>
<dbReference type="SMART" id="SM00336">
    <property type="entry name" value="BBOX"/>
    <property type="match status" value="2"/>
</dbReference>
<dbReference type="AlphaFoldDB" id="A0A401PUH8"/>
<dbReference type="Gene3D" id="2.60.120.920">
    <property type="match status" value="1"/>
</dbReference>
<keyword evidence="13" id="KW-1185">Reference proteome</keyword>
<dbReference type="InterPro" id="IPR013320">
    <property type="entry name" value="ConA-like_dom_sf"/>
</dbReference>
<dbReference type="PANTHER" id="PTHR25465">
    <property type="entry name" value="B-BOX DOMAIN CONTAINING"/>
    <property type="match status" value="1"/>
</dbReference>
<dbReference type="InterPro" id="IPR000315">
    <property type="entry name" value="Znf_B-box"/>
</dbReference>
<comment type="subcellular location">
    <subcellularLocation>
        <location evidence="1">Cytoplasm</location>
    </subcellularLocation>
</comment>
<dbReference type="PANTHER" id="PTHR25465:SF31">
    <property type="entry name" value="RING-TYPE DOMAIN-CONTAINING PROTEIN"/>
    <property type="match status" value="1"/>
</dbReference>
<keyword evidence="4" id="KW-0479">Metal-binding</keyword>
<evidence type="ECO:0000259" key="10">
    <source>
        <dbReference type="PROSITE" id="PS50119"/>
    </source>
</evidence>
<dbReference type="STRING" id="75743.A0A401PUH8"/>
<dbReference type="SMART" id="SM00449">
    <property type="entry name" value="SPRY"/>
    <property type="match status" value="1"/>
</dbReference>
<accession>A0A401PUH8</accession>
<dbReference type="SUPFAM" id="SSF49899">
    <property type="entry name" value="Concanavalin A-like lectins/glucanases"/>
    <property type="match status" value="1"/>
</dbReference>
<keyword evidence="3" id="KW-0399">Innate immunity</keyword>
<evidence type="ECO:0000313" key="13">
    <source>
        <dbReference type="Proteomes" id="UP000288216"/>
    </source>
</evidence>
<feature type="domain" description="B box-type" evidence="10">
    <location>
        <begin position="143"/>
        <end position="179"/>
    </location>
</feature>
<dbReference type="SMART" id="SM00589">
    <property type="entry name" value="PRY"/>
    <property type="match status" value="1"/>
</dbReference>
<proteinExistence type="predicted"/>
<evidence type="ECO:0000256" key="2">
    <source>
        <dbReference type="ARBA" id="ARBA00022490"/>
    </source>
</evidence>
<dbReference type="Gene3D" id="3.30.160.60">
    <property type="entry name" value="Classic Zinc Finger"/>
    <property type="match status" value="1"/>
</dbReference>
<dbReference type="OMA" id="HIDKEER"/>
<evidence type="ECO:0008006" key="14">
    <source>
        <dbReference type="Google" id="ProtNLM"/>
    </source>
</evidence>
<dbReference type="Pfam" id="PF00622">
    <property type="entry name" value="SPRY"/>
    <property type="match status" value="1"/>
</dbReference>
<comment type="caution">
    <text evidence="12">The sequence shown here is derived from an EMBL/GenBank/DDBJ whole genome shotgun (WGS) entry which is preliminary data.</text>
</comment>
<dbReference type="SMART" id="SM00184">
    <property type="entry name" value="RING"/>
    <property type="match status" value="1"/>
</dbReference>
<evidence type="ECO:0000313" key="12">
    <source>
        <dbReference type="EMBL" id="GCB76790.1"/>
    </source>
</evidence>
<dbReference type="OrthoDB" id="6105938at2759"/>
<dbReference type="InterPro" id="IPR017907">
    <property type="entry name" value="Znf_RING_CS"/>
</dbReference>
<name>A0A401PUH8_SCYTO</name>
<feature type="domain" description="B30.2/SPRY" evidence="11">
    <location>
        <begin position="339"/>
        <end position="535"/>
    </location>
</feature>
<evidence type="ECO:0000256" key="7">
    <source>
        <dbReference type="ARBA" id="ARBA00022859"/>
    </source>
</evidence>
<keyword evidence="6" id="KW-0862">Zinc</keyword>
<dbReference type="Proteomes" id="UP000288216">
    <property type="component" value="Unassembled WGS sequence"/>
</dbReference>
<evidence type="ECO:0000256" key="4">
    <source>
        <dbReference type="ARBA" id="ARBA00022723"/>
    </source>
</evidence>
<dbReference type="Pfam" id="PF13765">
    <property type="entry name" value="PRY"/>
    <property type="match status" value="1"/>
</dbReference>
<dbReference type="InterPro" id="IPR003879">
    <property type="entry name" value="Butyrophylin_SPRY"/>
</dbReference>
<dbReference type="InterPro" id="IPR001870">
    <property type="entry name" value="B30.2/SPRY"/>
</dbReference>
<evidence type="ECO:0000259" key="11">
    <source>
        <dbReference type="PROSITE" id="PS50188"/>
    </source>
</evidence>
<dbReference type="Gene3D" id="3.30.40.10">
    <property type="entry name" value="Zinc/RING finger domain, C3HC4 (zinc finger)"/>
    <property type="match status" value="1"/>
</dbReference>
<dbReference type="GO" id="GO:0008270">
    <property type="term" value="F:zinc ion binding"/>
    <property type="evidence" value="ECO:0007669"/>
    <property type="project" value="UniProtKB-KW"/>
</dbReference>
<reference evidence="12 13" key="1">
    <citation type="journal article" date="2018" name="Nat. Ecol. Evol.">
        <title>Shark genomes provide insights into elasmobranch evolution and the origin of vertebrates.</title>
        <authorList>
            <person name="Hara Y"/>
            <person name="Yamaguchi K"/>
            <person name="Onimaru K"/>
            <person name="Kadota M"/>
            <person name="Koyanagi M"/>
            <person name="Keeley SD"/>
            <person name="Tatsumi K"/>
            <person name="Tanaka K"/>
            <person name="Motone F"/>
            <person name="Kageyama Y"/>
            <person name="Nozu R"/>
            <person name="Adachi N"/>
            <person name="Nishimura O"/>
            <person name="Nakagawa R"/>
            <person name="Tanegashima C"/>
            <person name="Kiyatake I"/>
            <person name="Matsumoto R"/>
            <person name="Murakumo K"/>
            <person name="Nishida K"/>
            <person name="Terakita A"/>
            <person name="Kuratani S"/>
            <person name="Sato K"/>
            <person name="Hyodo S Kuraku.S."/>
        </authorList>
    </citation>
    <scope>NUCLEOTIDE SEQUENCE [LARGE SCALE GENOMIC DNA]</scope>
</reference>
<dbReference type="Pfam" id="PF00643">
    <property type="entry name" value="zf-B_box"/>
    <property type="match status" value="1"/>
</dbReference>
<dbReference type="PROSITE" id="PS50188">
    <property type="entry name" value="B302_SPRY"/>
    <property type="match status" value="1"/>
</dbReference>
<protein>
    <recommendedName>
        <fullName evidence="14">RING-type E3 ubiquitin transferase</fullName>
    </recommendedName>
</protein>
<keyword evidence="2" id="KW-0963">Cytoplasm</keyword>
<keyword evidence="7" id="KW-0391">Immunity</keyword>
<dbReference type="InterPro" id="IPR051051">
    <property type="entry name" value="E3_ubiq-ligase_TRIM/RNF"/>
</dbReference>
<dbReference type="EMBL" id="BFAA01014035">
    <property type="protein sequence ID" value="GCB76790.1"/>
    <property type="molecule type" value="Genomic_DNA"/>
</dbReference>
<dbReference type="PROSITE" id="PS00518">
    <property type="entry name" value="ZF_RING_1"/>
    <property type="match status" value="1"/>
</dbReference>
<evidence type="ECO:0000259" key="9">
    <source>
        <dbReference type="PROSITE" id="PS50089"/>
    </source>
</evidence>
<gene>
    <name evidence="12" type="ORF">scyTo_0019196</name>
</gene>
<dbReference type="Gene3D" id="4.10.830.40">
    <property type="match status" value="1"/>
</dbReference>
<dbReference type="CDD" id="cd19756">
    <property type="entry name" value="Bbox2"/>
    <property type="match status" value="1"/>
</dbReference>
<dbReference type="GO" id="GO:0045087">
    <property type="term" value="P:innate immune response"/>
    <property type="evidence" value="ECO:0007669"/>
    <property type="project" value="UniProtKB-KW"/>
</dbReference>
<dbReference type="PROSITE" id="PS50089">
    <property type="entry name" value="ZF_RING_2"/>
    <property type="match status" value="1"/>
</dbReference>
<keyword evidence="5 8" id="KW-0863">Zinc-finger</keyword>
<dbReference type="InterPro" id="IPR003877">
    <property type="entry name" value="SPRY_dom"/>
</dbReference>
<feature type="domain" description="RING-type" evidence="9">
    <location>
        <begin position="16"/>
        <end position="57"/>
    </location>
</feature>
<dbReference type="SUPFAM" id="SSF57850">
    <property type="entry name" value="RING/U-box"/>
    <property type="match status" value="1"/>
</dbReference>
<dbReference type="PRINTS" id="PR01407">
    <property type="entry name" value="BUTYPHLNCDUF"/>
</dbReference>
<evidence type="ECO:0000256" key="1">
    <source>
        <dbReference type="ARBA" id="ARBA00004496"/>
    </source>
</evidence>
<dbReference type="InterPro" id="IPR043136">
    <property type="entry name" value="B30.2/SPRY_sf"/>
</dbReference>
<dbReference type="PROSITE" id="PS50119">
    <property type="entry name" value="ZF_BBOX"/>
    <property type="match status" value="1"/>
</dbReference>
<dbReference type="InterPro" id="IPR013083">
    <property type="entry name" value="Znf_RING/FYVE/PHD"/>
</dbReference>
<evidence type="ECO:0000256" key="5">
    <source>
        <dbReference type="ARBA" id="ARBA00022771"/>
    </source>
</evidence>
<dbReference type="GO" id="GO:0005737">
    <property type="term" value="C:cytoplasm"/>
    <property type="evidence" value="ECO:0007669"/>
    <property type="project" value="UniProtKB-ARBA"/>
</dbReference>
<dbReference type="InterPro" id="IPR006574">
    <property type="entry name" value="PRY"/>
</dbReference>
<dbReference type="InterPro" id="IPR001841">
    <property type="entry name" value="Znf_RING"/>
</dbReference>
<evidence type="ECO:0000256" key="6">
    <source>
        <dbReference type="ARBA" id="ARBA00022833"/>
    </source>
</evidence>
<evidence type="ECO:0000256" key="8">
    <source>
        <dbReference type="PROSITE-ProRule" id="PRU00024"/>
    </source>
</evidence>
<sequence>MATGLAQEALGEELTCAICLEIYTDPVILDCKHSFCRPCIEEGWNDVAAPYCCPECRAEYNDRPELERNFKLANIVQKYLALEVSQDAVLCNYCTEKLRPAMKTCLKCEASMCPEHLRHHTESTVFKNHLLVDPTADVSRWKCKEHQELLKIYCKDDKVCVCTLCTLIGKHKDHRCGSISEGEKELRNHLQHQLLKIQNNVEAVQLALSDLHKEKKNAQSVKKIVQVKIKTKYETLRKHIDKEERRVLRYLESKQSRLTTEIDVKICELEKKVKDFEKSFTDLSDLLKHNEDFVFIQGLNSMADRMKDASEPFKAQAPTPDMGISILQKLAEWVQQQYVAVPQSTLGRNFLVSMYGQSPTLDPHTAFPHLVLADSNRSVSGSKHQQPYPDSSKRFNYWWQIMCTERLSYGRCYWEVEVGGGRRRWDVGMCYESLSRKGKGKECSLGQNKESWCLYSEPGSLAALHDNNATKLTVQMPTRVGVYVDFDAGIISFYSVSDKKLTLLHNFQEQTFTQPLYPALGVADFTTSLALCILK</sequence>